<accession>A0AAV0YNQ1</accession>
<evidence type="ECO:0000256" key="1">
    <source>
        <dbReference type="ARBA" id="ARBA00022723"/>
    </source>
</evidence>
<dbReference type="AlphaFoldDB" id="A0AAV0YNQ1"/>
<feature type="domain" description="GRF-type" evidence="6">
    <location>
        <begin position="21"/>
        <end position="63"/>
    </location>
</feature>
<protein>
    <recommendedName>
        <fullName evidence="6">GRF-type domain-containing protein</fullName>
    </recommendedName>
</protein>
<feature type="transmembrane region" description="Helical" evidence="5">
    <location>
        <begin position="106"/>
        <end position="122"/>
    </location>
</feature>
<name>A0AAV0YNQ1_VICFA</name>
<reference evidence="7 8" key="1">
    <citation type="submission" date="2023-01" db="EMBL/GenBank/DDBJ databases">
        <authorList>
            <person name="Kreplak J."/>
        </authorList>
    </citation>
    <scope>NUCLEOTIDE SEQUENCE [LARGE SCALE GENOMIC DNA]</scope>
</reference>
<evidence type="ECO:0000256" key="4">
    <source>
        <dbReference type="PROSITE-ProRule" id="PRU01343"/>
    </source>
</evidence>
<keyword evidence="1" id="KW-0479">Metal-binding</keyword>
<dbReference type="GO" id="GO:0008270">
    <property type="term" value="F:zinc ion binding"/>
    <property type="evidence" value="ECO:0007669"/>
    <property type="project" value="UniProtKB-KW"/>
</dbReference>
<keyword evidence="3" id="KW-0862">Zinc</keyword>
<gene>
    <name evidence="7" type="ORF">VFH_I313680</name>
</gene>
<keyword evidence="5" id="KW-0472">Membrane</keyword>
<evidence type="ECO:0000256" key="2">
    <source>
        <dbReference type="ARBA" id="ARBA00022771"/>
    </source>
</evidence>
<keyword evidence="5" id="KW-1133">Transmembrane helix</keyword>
<proteinExistence type="predicted"/>
<evidence type="ECO:0000313" key="8">
    <source>
        <dbReference type="Proteomes" id="UP001157006"/>
    </source>
</evidence>
<keyword evidence="2 4" id="KW-0863">Zinc-finger</keyword>
<evidence type="ECO:0000256" key="3">
    <source>
        <dbReference type="ARBA" id="ARBA00022833"/>
    </source>
</evidence>
<evidence type="ECO:0000259" key="6">
    <source>
        <dbReference type="PROSITE" id="PS51999"/>
    </source>
</evidence>
<organism evidence="7 8">
    <name type="scientific">Vicia faba</name>
    <name type="common">Broad bean</name>
    <name type="synonym">Faba vulgaris</name>
    <dbReference type="NCBI Taxonomy" id="3906"/>
    <lineage>
        <taxon>Eukaryota</taxon>
        <taxon>Viridiplantae</taxon>
        <taxon>Streptophyta</taxon>
        <taxon>Embryophyta</taxon>
        <taxon>Tracheophyta</taxon>
        <taxon>Spermatophyta</taxon>
        <taxon>Magnoliopsida</taxon>
        <taxon>eudicotyledons</taxon>
        <taxon>Gunneridae</taxon>
        <taxon>Pentapetalae</taxon>
        <taxon>rosids</taxon>
        <taxon>fabids</taxon>
        <taxon>Fabales</taxon>
        <taxon>Fabaceae</taxon>
        <taxon>Papilionoideae</taxon>
        <taxon>50 kb inversion clade</taxon>
        <taxon>NPAAA clade</taxon>
        <taxon>Hologalegina</taxon>
        <taxon>IRL clade</taxon>
        <taxon>Fabeae</taxon>
        <taxon>Vicia</taxon>
    </lineage>
</organism>
<evidence type="ECO:0000256" key="5">
    <source>
        <dbReference type="SAM" id="Phobius"/>
    </source>
</evidence>
<dbReference type="PROSITE" id="PS51999">
    <property type="entry name" value="ZF_GRF"/>
    <property type="match status" value="1"/>
</dbReference>
<evidence type="ECO:0000313" key="7">
    <source>
        <dbReference type="EMBL" id="CAI8587725.1"/>
    </source>
</evidence>
<sequence>MSQPNCSTSCLSSNGRLTPKCGHNVSMKLFVSKSVANPERKYWKCKFWGKGDDCNAFVWDDEFFDDFGDNGHSDVVSVELMSKLERDIALKMEAMEKKMDELQKKLNYVLVGFICLLVHFLLSSCKNS</sequence>
<keyword evidence="8" id="KW-1185">Reference proteome</keyword>
<dbReference type="Proteomes" id="UP001157006">
    <property type="component" value="Chromosome 1L"/>
</dbReference>
<keyword evidence="5" id="KW-0812">Transmembrane</keyword>
<dbReference type="InterPro" id="IPR010666">
    <property type="entry name" value="Znf_GRF"/>
</dbReference>
<dbReference type="EMBL" id="OX451736">
    <property type="protein sequence ID" value="CAI8587725.1"/>
    <property type="molecule type" value="Genomic_DNA"/>
</dbReference>